<sequence>LITSAFSAHRFYASTSAGIQCFMAVHGLCILFETPISKRKARAPYIAVSLLIFVAYTVAAGLDATRPFEFLLQASNGIEVLDTWGIKWQIYTYRACYTLLTILGDGMLLYRCYLLLQGSLWLMAFPMFTYLAVIALSIAQIAVLGSRAHYPVEGACVGMSIVTNVTITALISTHIIKGRKGLSPSIIPSSSLRIYTGTAHILIESALPLTLSGIGFAAVLFAQSGKTIPERTRLLPAEITFTVLYYAFLAISPQMIVFRVTTGRSW</sequence>
<protein>
    <submittedName>
        <fullName evidence="2">Uncharacterized protein</fullName>
    </submittedName>
</protein>
<feature type="transmembrane region" description="Helical" evidence="1">
    <location>
        <begin position="122"/>
        <end position="145"/>
    </location>
</feature>
<keyword evidence="1" id="KW-1133">Transmembrane helix</keyword>
<feature type="transmembrane region" description="Helical" evidence="1">
    <location>
        <begin position="197"/>
        <end position="223"/>
    </location>
</feature>
<feature type="transmembrane region" description="Helical" evidence="1">
    <location>
        <begin position="157"/>
        <end position="176"/>
    </location>
</feature>
<accession>A0A5C3KDC5</accession>
<feature type="transmembrane region" description="Helical" evidence="1">
    <location>
        <begin position="12"/>
        <end position="32"/>
    </location>
</feature>
<feature type="non-terminal residue" evidence="2">
    <location>
        <position position="266"/>
    </location>
</feature>
<reference evidence="2 3" key="1">
    <citation type="journal article" date="2019" name="Nat. Ecol. Evol.">
        <title>Megaphylogeny resolves global patterns of mushroom evolution.</title>
        <authorList>
            <person name="Varga T."/>
            <person name="Krizsan K."/>
            <person name="Foldi C."/>
            <person name="Dima B."/>
            <person name="Sanchez-Garcia M."/>
            <person name="Sanchez-Ramirez S."/>
            <person name="Szollosi G.J."/>
            <person name="Szarkandi J.G."/>
            <person name="Papp V."/>
            <person name="Albert L."/>
            <person name="Andreopoulos W."/>
            <person name="Angelini C."/>
            <person name="Antonin V."/>
            <person name="Barry K.W."/>
            <person name="Bougher N.L."/>
            <person name="Buchanan P."/>
            <person name="Buyck B."/>
            <person name="Bense V."/>
            <person name="Catcheside P."/>
            <person name="Chovatia M."/>
            <person name="Cooper J."/>
            <person name="Damon W."/>
            <person name="Desjardin D."/>
            <person name="Finy P."/>
            <person name="Geml J."/>
            <person name="Haridas S."/>
            <person name="Hughes K."/>
            <person name="Justo A."/>
            <person name="Karasinski D."/>
            <person name="Kautmanova I."/>
            <person name="Kiss B."/>
            <person name="Kocsube S."/>
            <person name="Kotiranta H."/>
            <person name="LaButti K.M."/>
            <person name="Lechner B.E."/>
            <person name="Liimatainen K."/>
            <person name="Lipzen A."/>
            <person name="Lukacs Z."/>
            <person name="Mihaltcheva S."/>
            <person name="Morgado L.N."/>
            <person name="Niskanen T."/>
            <person name="Noordeloos M.E."/>
            <person name="Ohm R.A."/>
            <person name="Ortiz-Santana B."/>
            <person name="Ovrebo C."/>
            <person name="Racz N."/>
            <person name="Riley R."/>
            <person name="Savchenko A."/>
            <person name="Shiryaev A."/>
            <person name="Soop K."/>
            <person name="Spirin V."/>
            <person name="Szebenyi C."/>
            <person name="Tomsovsky M."/>
            <person name="Tulloss R.E."/>
            <person name="Uehling J."/>
            <person name="Grigoriev I.V."/>
            <person name="Vagvolgyi C."/>
            <person name="Papp T."/>
            <person name="Martin F.M."/>
            <person name="Miettinen O."/>
            <person name="Hibbett D.S."/>
            <person name="Nagy L.G."/>
        </authorList>
    </citation>
    <scope>NUCLEOTIDE SEQUENCE [LARGE SCALE GENOMIC DNA]</scope>
    <source>
        <strain evidence="2 3">CBS 121175</strain>
    </source>
</reference>
<name>A0A5C3KDC5_COPMA</name>
<keyword evidence="3" id="KW-1185">Reference proteome</keyword>
<feature type="transmembrane region" description="Helical" evidence="1">
    <location>
        <begin position="44"/>
        <end position="62"/>
    </location>
</feature>
<evidence type="ECO:0000256" key="1">
    <source>
        <dbReference type="SAM" id="Phobius"/>
    </source>
</evidence>
<dbReference type="AlphaFoldDB" id="A0A5C3KDC5"/>
<dbReference type="STRING" id="230819.A0A5C3KDC5"/>
<dbReference type="Proteomes" id="UP000307440">
    <property type="component" value="Unassembled WGS sequence"/>
</dbReference>
<dbReference type="EMBL" id="ML210458">
    <property type="protein sequence ID" value="TFK17842.1"/>
    <property type="molecule type" value="Genomic_DNA"/>
</dbReference>
<feature type="non-terminal residue" evidence="2">
    <location>
        <position position="1"/>
    </location>
</feature>
<organism evidence="2 3">
    <name type="scientific">Coprinopsis marcescibilis</name>
    <name type="common">Agaric fungus</name>
    <name type="synonym">Psathyrella marcescibilis</name>
    <dbReference type="NCBI Taxonomy" id="230819"/>
    <lineage>
        <taxon>Eukaryota</taxon>
        <taxon>Fungi</taxon>
        <taxon>Dikarya</taxon>
        <taxon>Basidiomycota</taxon>
        <taxon>Agaricomycotina</taxon>
        <taxon>Agaricomycetes</taxon>
        <taxon>Agaricomycetidae</taxon>
        <taxon>Agaricales</taxon>
        <taxon>Agaricineae</taxon>
        <taxon>Psathyrellaceae</taxon>
        <taxon>Coprinopsis</taxon>
    </lineage>
</organism>
<gene>
    <name evidence="2" type="ORF">FA15DRAFT_576188</name>
</gene>
<keyword evidence="1" id="KW-0472">Membrane</keyword>
<feature type="transmembrane region" description="Helical" evidence="1">
    <location>
        <begin position="243"/>
        <end position="261"/>
    </location>
</feature>
<proteinExistence type="predicted"/>
<evidence type="ECO:0000313" key="2">
    <source>
        <dbReference type="EMBL" id="TFK17842.1"/>
    </source>
</evidence>
<evidence type="ECO:0000313" key="3">
    <source>
        <dbReference type="Proteomes" id="UP000307440"/>
    </source>
</evidence>
<dbReference type="OrthoDB" id="2751465at2759"/>
<keyword evidence="1" id="KW-0812">Transmembrane</keyword>